<dbReference type="PANTHER" id="PTHR43737">
    <property type="entry name" value="BLL7424 PROTEIN"/>
    <property type="match status" value="1"/>
</dbReference>
<dbReference type="InterPro" id="IPR017850">
    <property type="entry name" value="Alkaline_phosphatase_core_sf"/>
</dbReference>
<dbReference type="Proteomes" id="UP000094802">
    <property type="component" value="Unassembled WGS sequence"/>
</dbReference>
<comment type="caution">
    <text evidence="2">The sequence shown here is derived from an EMBL/GenBank/DDBJ whole genome shotgun (WGS) entry which is preliminary data.</text>
</comment>
<sequence length="587" mass="63294">MSITRRSFLKGASGTAVSGMVPLSLSIPVSSAFANEQGGYKALVCLFLHGGNDSFNMIVPTDANNKNNYRAARPNIQLADSETLAIPSTESGQALGINSRMSNLANMMNLGQAATVVNVGPLVEPTNKSNLYDVRKPSNLGAHNKQQAAWQSSWGENGYHSYGWAGMMMDVLRSETAIISDSISFAGNELLTGANSKDISMSSGGVRAMDALGHSSAINNNFIKFVNAPYGSPFKQEYTKRLKGILDFQQEIQLVLDSYPEDSSIPSSSLGSQLRMVRRMIQASSDLGHSRQVFFVNIGGFDNHSSQRGRHDGLLSTIDQAVSAFHASLAELGLEDSVVTSTMSDFGRTIENNSKSGTDHGWGSNQLVVGNAVNGGNSYGRYPEFIKDGQDAWGNKFIPGQSSEQLAATLCRWMGLSEQGVDVIFPSLSPANSNPFASRYLGVLGDYHQEEQETELSIASVSATETRADHTPQMAVDGDSTTKWTAKGQGIQYLIELSSATNVTKLLYSQAKGDVRQYLFDLEVSSDGINFDLVTNVLTPGTTTSLVEQAVNRASVKFIRLTCNGNNGDVSSLVLWNNFQELKVVGY</sequence>
<dbReference type="PROSITE" id="PS51318">
    <property type="entry name" value="TAT"/>
    <property type="match status" value="1"/>
</dbReference>
<accession>A0A1E5FCQ1</accession>
<dbReference type="Gene3D" id="2.60.120.260">
    <property type="entry name" value="Galactose-binding domain-like"/>
    <property type="match status" value="1"/>
</dbReference>
<dbReference type="SUPFAM" id="SSF49785">
    <property type="entry name" value="Galactose-binding domain-like"/>
    <property type="match status" value="1"/>
</dbReference>
<feature type="domain" description="F5/8 type C" evidence="1">
    <location>
        <begin position="461"/>
        <end position="570"/>
    </location>
</feature>
<dbReference type="InterPro" id="IPR008979">
    <property type="entry name" value="Galactose-bd-like_sf"/>
</dbReference>
<gene>
    <name evidence="2" type="ORF">A142_10920</name>
</gene>
<evidence type="ECO:0000313" key="3">
    <source>
        <dbReference type="Proteomes" id="UP000094802"/>
    </source>
</evidence>
<dbReference type="Pfam" id="PF00754">
    <property type="entry name" value="F5_F8_type_C"/>
    <property type="match status" value="1"/>
</dbReference>
<dbReference type="PANTHER" id="PTHR43737:SF1">
    <property type="entry name" value="DUF1501 DOMAIN-CONTAINING PROTEIN"/>
    <property type="match status" value="1"/>
</dbReference>
<organism evidence="2 3">
    <name type="scientific">Vibrio splendidus 12E03</name>
    <dbReference type="NCBI Taxonomy" id="1191305"/>
    <lineage>
        <taxon>Bacteria</taxon>
        <taxon>Pseudomonadati</taxon>
        <taxon>Pseudomonadota</taxon>
        <taxon>Gammaproteobacteria</taxon>
        <taxon>Vibrionales</taxon>
        <taxon>Vibrionaceae</taxon>
        <taxon>Vibrio</taxon>
    </lineage>
</organism>
<dbReference type="Pfam" id="PF07394">
    <property type="entry name" value="DUF1501"/>
    <property type="match status" value="1"/>
</dbReference>
<dbReference type="EMBL" id="AJZD02000320">
    <property type="protein sequence ID" value="OEF86491.1"/>
    <property type="molecule type" value="Genomic_DNA"/>
</dbReference>
<dbReference type="InterPro" id="IPR010869">
    <property type="entry name" value="DUF1501"/>
</dbReference>
<reference evidence="2 3" key="1">
    <citation type="journal article" date="2012" name="Science">
        <title>Ecological populations of bacteria act as socially cohesive units of antibiotic production and resistance.</title>
        <authorList>
            <person name="Cordero O.X."/>
            <person name="Wildschutte H."/>
            <person name="Kirkup B."/>
            <person name="Proehl S."/>
            <person name="Ngo L."/>
            <person name="Hussain F."/>
            <person name="Le Roux F."/>
            <person name="Mincer T."/>
            <person name="Polz M.F."/>
        </authorList>
    </citation>
    <scope>NUCLEOTIDE SEQUENCE [LARGE SCALE GENOMIC DNA]</scope>
    <source>
        <strain evidence="2 3">12E03</strain>
    </source>
</reference>
<dbReference type="SUPFAM" id="SSF53649">
    <property type="entry name" value="Alkaline phosphatase-like"/>
    <property type="match status" value="1"/>
</dbReference>
<dbReference type="InterPro" id="IPR000421">
    <property type="entry name" value="FA58C"/>
</dbReference>
<evidence type="ECO:0000259" key="1">
    <source>
        <dbReference type="Pfam" id="PF00754"/>
    </source>
</evidence>
<proteinExistence type="predicted"/>
<dbReference type="RefSeq" id="WP_019820057.1">
    <property type="nucleotide sequence ID" value="NZ_AJZD02000320.1"/>
</dbReference>
<name>A0A1E5FCQ1_VIBSP</name>
<protein>
    <recommendedName>
        <fullName evidence="1">F5/8 type C domain-containing protein</fullName>
    </recommendedName>
</protein>
<dbReference type="InterPro" id="IPR006311">
    <property type="entry name" value="TAT_signal"/>
</dbReference>
<dbReference type="OrthoDB" id="9779968at2"/>
<evidence type="ECO:0000313" key="2">
    <source>
        <dbReference type="EMBL" id="OEF86491.1"/>
    </source>
</evidence>
<dbReference type="AlphaFoldDB" id="A0A1E5FCQ1"/>